<proteinExistence type="predicted"/>
<protein>
    <submittedName>
        <fullName evidence="1">Uncharacterized protein</fullName>
    </submittedName>
</protein>
<accession>A0A382MB44</accession>
<dbReference type="AlphaFoldDB" id="A0A382MB44"/>
<reference evidence="1" key="1">
    <citation type="submission" date="2018-05" db="EMBL/GenBank/DDBJ databases">
        <authorList>
            <person name="Lanie J.A."/>
            <person name="Ng W.-L."/>
            <person name="Kazmierczak K.M."/>
            <person name="Andrzejewski T.M."/>
            <person name="Davidsen T.M."/>
            <person name="Wayne K.J."/>
            <person name="Tettelin H."/>
            <person name="Glass J.I."/>
            <person name="Rusch D."/>
            <person name="Podicherti R."/>
            <person name="Tsui H.-C.T."/>
            <person name="Winkler M.E."/>
        </authorList>
    </citation>
    <scope>NUCLEOTIDE SEQUENCE</scope>
</reference>
<name>A0A382MB44_9ZZZZ</name>
<organism evidence="1">
    <name type="scientific">marine metagenome</name>
    <dbReference type="NCBI Taxonomy" id="408172"/>
    <lineage>
        <taxon>unclassified sequences</taxon>
        <taxon>metagenomes</taxon>
        <taxon>ecological metagenomes</taxon>
    </lineage>
</organism>
<feature type="non-terminal residue" evidence="1">
    <location>
        <position position="1"/>
    </location>
</feature>
<gene>
    <name evidence="1" type="ORF">METZ01_LOCUS298119</name>
</gene>
<dbReference type="EMBL" id="UINC01092020">
    <property type="protein sequence ID" value="SVC45265.1"/>
    <property type="molecule type" value="Genomic_DNA"/>
</dbReference>
<sequence>KIASYRSWQLNENRKKFIEENIQIIEENK</sequence>
<evidence type="ECO:0000313" key="1">
    <source>
        <dbReference type="EMBL" id="SVC45265.1"/>
    </source>
</evidence>